<keyword evidence="2" id="KW-0812">Transmembrane</keyword>
<evidence type="ECO:0000256" key="1">
    <source>
        <dbReference type="SAM" id="MobiDB-lite"/>
    </source>
</evidence>
<feature type="transmembrane region" description="Helical" evidence="2">
    <location>
        <begin position="83"/>
        <end position="106"/>
    </location>
</feature>
<proteinExistence type="predicted"/>
<evidence type="ECO:0008006" key="5">
    <source>
        <dbReference type="Google" id="ProtNLM"/>
    </source>
</evidence>
<organism evidence="3 4">
    <name type="scientific">Streptomyces griseorubiginosus</name>
    <dbReference type="NCBI Taxonomy" id="67304"/>
    <lineage>
        <taxon>Bacteria</taxon>
        <taxon>Bacillati</taxon>
        <taxon>Actinomycetota</taxon>
        <taxon>Actinomycetes</taxon>
        <taxon>Kitasatosporales</taxon>
        <taxon>Streptomycetaceae</taxon>
        <taxon>Streptomyces</taxon>
    </lineage>
</organism>
<feature type="transmembrane region" description="Helical" evidence="2">
    <location>
        <begin position="253"/>
        <end position="273"/>
    </location>
</feature>
<feature type="region of interest" description="Disordered" evidence="1">
    <location>
        <begin position="1"/>
        <end position="59"/>
    </location>
</feature>
<feature type="transmembrane region" description="Helical" evidence="2">
    <location>
        <begin position="208"/>
        <end position="232"/>
    </location>
</feature>
<keyword evidence="2" id="KW-0472">Membrane</keyword>
<dbReference type="AlphaFoldDB" id="A0AAI8PQH8"/>
<feature type="transmembrane region" description="Helical" evidence="2">
    <location>
        <begin position="448"/>
        <end position="469"/>
    </location>
</feature>
<name>A0AAI8PQH8_9ACTN</name>
<reference evidence="3 4" key="1">
    <citation type="submission" date="2018-09" db="EMBL/GenBank/DDBJ databases">
        <title>Production of Trimethoprim by Streptomyces sp. 3E-1.</title>
        <authorList>
            <person name="Kang H.J."/>
            <person name="Kim S.B."/>
        </authorList>
    </citation>
    <scope>NUCLEOTIDE SEQUENCE [LARGE SCALE GENOMIC DNA]</scope>
    <source>
        <strain evidence="3 4">3E-1</strain>
    </source>
</reference>
<evidence type="ECO:0000313" key="3">
    <source>
        <dbReference type="EMBL" id="AYC41182.1"/>
    </source>
</evidence>
<dbReference type="Proteomes" id="UP000265765">
    <property type="component" value="Chromosome"/>
</dbReference>
<feature type="transmembrane region" description="Helical" evidence="2">
    <location>
        <begin position="293"/>
        <end position="315"/>
    </location>
</feature>
<gene>
    <name evidence="3" type="ORF">DWG14_05464</name>
</gene>
<feature type="transmembrane region" description="Helical" evidence="2">
    <location>
        <begin position="342"/>
        <end position="363"/>
    </location>
</feature>
<dbReference type="EMBL" id="CP032427">
    <property type="protein sequence ID" value="AYC41182.1"/>
    <property type="molecule type" value="Genomic_DNA"/>
</dbReference>
<evidence type="ECO:0000256" key="2">
    <source>
        <dbReference type="SAM" id="Phobius"/>
    </source>
</evidence>
<dbReference type="KEGG" id="sge:DWG14_05464"/>
<feature type="transmembrane region" description="Helical" evidence="2">
    <location>
        <begin position="392"/>
        <end position="413"/>
    </location>
</feature>
<sequence>MSTDPTARTEGPQSTARATSAEGTRGTNPATSAKDPQNTNRATRAKDPQNTDPATRANGPLGTDLRLAWLLTRGSDRREWWRVGLTALGAALATGFALAAAALASLHGQYAVSLGAGLLDQPGTRSGVIVTLLLLLVPVLGFLGQCARIGAVHRDRRLAALRLAGATPAQVRRISALETGLACLLGSVLTTSAAVVVMLTGWQNPPALAWAGVVVTGLGVPVLGAVAGAVALRRVVASPLGRVRRVRPRSGRASGLLFAAAVLFLAASAPVAVALTSRGGPQRTPAYGGPSLIVAGLLVVVGAAAVGLVGGTARVTGRVLARRARTAATLIAAERLREDPWAAARTHAAVLLVTVVGTAYVGVRQAMLADLHATRPDRLGASMSYYETGLDLTALAILVALAIALGGLAVGTVESLAARRRGLAAQTAAGVPRSVLGRALLLETALPLGPALLLGGAGGMTIGVCYARLTADGAPVTPYAALLVPLGVYAACLLAAATSLPLLRRSVRPAELRYT</sequence>
<protein>
    <recommendedName>
        <fullName evidence="5">ABC transporter permease</fullName>
    </recommendedName>
</protein>
<feature type="transmembrane region" description="Helical" evidence="2">
    <location>
        <begin position="481"/>
        <end position="503"/>
    </location>
</feature>
<evidence type="ECO:0000313" key="4">
    <source>
        <dbReference type="Proteomes" id="UP000265765"/>
    </source>
</evidence>
<feature type="transmembrane region" description="Helical" evidence="2">
    <location>
        <begin position="126"/>
        <end position="147"/>
    </location>
</feature>
<feature type="transmembrane region" description="Helical" evidence="2">
    <location>
        <begin position="181"/>
        <end position="202"/>
    </location>
</feature>
<accession>A0AAI8PQH8</accession>
<keyword evidence="2" id="KW-1133">Transmembrane helix</keyword>
<feature type="compositionally biased region" description="Polar residues" evidence="1">
    <location>
        <begin position="1"/>
        <end position="43"/>
    </location>
</feature>